<gene>
    <name evidence="1" type="ORF">HHK36_033016</name>
</gene>
<dbReference type="OrthoDB" id="755659at2759"/>
<evidence type="ECO:0000313" key="2">
    <source>
        <dbReference type="Proteomes" id="UP000655225"/>
    </source>
</evidence>
<sequence length="188" mass="20777">MVNHVLRCSILYLKIQDSFSKRGAPANTSDSSLYRPEDILECITLPPPGFLDSLLVDAAKPAVSSRSTPVQCLRKPICHKTSLPPFPWSHYFGGPWRTNFDAGMLSTNRSTCQGRWASTSTPTRLVPSNVPPGLSSRLLTAAQILWEIASHSTKQNQISGMQWNDQVAQESFTSGHESPQVNVINREI</sequence>
<protein>
    <submittedName>
        <fullName evidence="1">Uncharacterized protein</fullName>
    </submittedName>
</protein>
<accession>A0A835CZ21</accession>
<comment type="caution">
    <text evidence="1">The sequence shown here is derived from an EMBL/GenBank/DDBJ whole genome shotgun (WGS) entry which is preliminary data.</text>
</comment>
<dbReference type="EMBL" id="JABCRI010001116">
    <property type="protein sequence ID" value="KAF8364982.1"/>
    <property type="molecule type" value="Genomic_DNA"/>
</dbReference>
<keyword evidence="2" id="KW-1185">Reference proteome</keyword>
<dbReference type="AlphaFoldDB" id="A0A835CZ21"/>
<dbReference type="PANTHER" id="PTHR36723">
    <property type="entry name" value="F22C12.19"/>
    <property type="match status" value="1"/>
</dbReference>
<name>A0A835CZ21_TETSI</name>
<dbReference type="Proteomes" id="UP000655225">
    <property type="component" value="Unassembled WGS sequence"/>
</dbReference>
<organism evidence="1 2">
    <name type="scientific">Tetracentron sinense</name>
    <name type="common">Spur-leaf</name>
    <dbReference type="NCBI Taxonomy" id="13715"/>
    <lineage>
        <taxon>Eukaryota</taxon>
        <taxon>Viridiplantae</taxon>
        <taxon>Streptophyta</taxon>
        <taxon>Embryophyta</taxon>
        <taxon>Tracheophyta</taxon>
        <taxon>Spermatophyta</taxon>
        <taxon>Magnoliopsida</taxon>
        <taxon>Trochodendrales</taxon>
        <taxon>Trochodendraceae</taxon>
        <taxon>Tetracentron</taxon>
    </lineage>
</organism>
<proteinExistence type="predicted"/>
<reference evidence="1 2" key="1">
    <citation type="submission" date="2020-04" db="EMBL/GenBank/DDBJ databases">
        <title>Plant Genome Project.</title>
        <authorList>
            <person name="Zhang R.-G."/>
        </authorList>
    </citation>
    <scope>NUCLEOTIDE SEQUENCE [LARGE SCALE GENOMIC DNA]</scope>
    <source>
        <strain evidence="1">YNK0</strain>
        <tissue evidence="1">Leaf</tissue>
    </source>
</reference>
<dbReference type="PANTHER" id="PTHR36723:SF1">
    <property type="entry name" value="F22C12.19"/>
    <property type="match status" value="1"/>
</dbReference>
<evidence type="ECO:0000313" key="1">
    <source>
        <dbReference type="EMBL" id="KAF8364982.1"/>
    </source>
</evidence>